<evidence type="ECO:0000256" key="2">
    <source>
        <dbReference type="ARBA" id="ARBA00022898"/>
    </source>
</evidence>
<proteinExistence type="inferred from homology"/>
<dbReference type="Gene3D" id="3.40.640.10">
    <property type="entry name" value="Type I PLP-dependent aspartate aminotransferase-like (Major domain)"/>
    <property type="match status" value="1"/>
</dbReference>
<reference evidence="4 5" key="1">
    <citation type="journal article" date="2024" name="J Genomics">
        <title>Draft genome sequencing and assembly of Favolaschia claudopus CIRM-BRFM 2984 isolated from oak limbs.</title>
        <authorList>
            <person name="Navarro D."/>
            <person name="Drula E."/>
            <person name="Chaduli D."/>
            <person name="Cazenave R."/>
            <person name="Ahrendt S."/>
            <person name="Wang J."/>
            <person name="Lipzen A."/>
            <person name="Daum C."/>
            <person name="Barry K."/>
            <person name="Grigoriev I.V."/>
            <person name="Favel A."/>
            <person name="Rosso M.N."/>
            <person name="Martin F."/>
        </authorList>
    </citation>
    <scope>NUCLEOTIDE SEQUENCE [LARGE SCALE GENOMIC DNA]</scope>
    <source>
        <strain evidence="4 5">CIRM-BRFM 2984</strain>
    </source>
</reference>
<evidence type="ECO:0000313" key="4">
    <source>
        <dbReference type="EMBL" id="KAK7057736.1"/>
    </source>
</evidence>
<keyword evidence="5" id="KW-1185">Reference proteome</keyword>
<dbReference type="AlphaFoldDB" id="A0AAW0E3H7"/>
<dbReference type="GO" id="GO:0030170">
    <property type="term" value="F:pyridoxal phosphate binding"/>
    <property type="evidence" value="ECO:0007669"/>
    <property type="project" value="InterPro"/>
</dbReference>
<protein>
    <submittedName>
        <fullName evidence="4">PLP-dependent transferase</fullName>
    </submittedName>
</protein>
<sequence length="453" mass="49228">MATSCVFHKTPVTPPLAVNAEGIYFDLEDGRRIMDGVGGAAVACIGSGNPRVIAAIHEQSKKVNFTFHTQFTTEPAEQLAKNIIDRSKGAFALCGFVAGGSEAMEAAIKTGRQYYWETGQTQRVNYIGRMISYHGASLGTLNVAYNGPRRAPYHPILDQTHFHHVSPPYPRRFQREGESDADFVERLRAELEAKFIELGPDSVIAFVAETVTGASSGVVIPPKGYYKAMKSVCEKYGALLILDEVMCGMGRMGTLHAWESFGDGITPDIQAVAKGLGAGYTPIGAVLISQEVANGLRSKAGVWQHGYTYQAHPLSCAASLEVQKIIVEEDLLANCRTQGELLGRLLRTRLEDPASPAAPYVAEIRGQGLFWAIEFDARPLALKLAGKKLGFLIEAHCFANNLVVMGMAGGWNYEGTEGDHVMFAPAYTVTEEEVEKMVDIFVKSVEALVVEYA</sequence>
<dbReference type="EMBL" id="JAWWNJ010000004">
    <property type="protein sequence ID" value="KAK7057736.1"/>
    <property type="molecule type" value="Genomic_DNA"/>
</dbReference>
<dbReference type="CDD" id="cd00610">
    <property type="entry name" value="OAT_like"/>
    <property type="match status" value="1"/>
</dbReference>
<organism evidence="4 5">
    <name type="scientific">Favolaschia claudopus</name>
    <dbReference type="NCBI Taxonomy" id="2862362"/>
    <lineage>
        <taxon>Eukaryota</taxon>
        <taxon>Fungi</taxon>
        <taxon>Dikarya</taxon>
        <taxon>Basidiomycota</taxon>
        <taxon>Agaricomycotina</taxon>
        <taxon>Agaricomycetes</taxon>
        <taxon>Agaricomycetidae</taxon>
        <taxon>Agaricales</taxon>
        <taxon>Marasmiineae</taxon>
        <taxon>Mycenaceae</taxon>
        <taxon>Favolaschia</taxon>
    </lineage>
</organism>
<dbReference type="GO" id="GO:0008483">
    <property type="term" value="F:transaminase activity"/>
    <property type="evidence" value="ECO:0007669"/>
    <property type="project" value="InterPro"/>
</dbReference>
<dbReference type="InterPro" id="IPR005814">
    <property type="entry name" value="Aminotrans_3"/>
</dbReference>
<dbReference type="Gene3D" id="3.90.1150.10">
    <property type="entry name" value="Aspartate Aminotransferase, domain 1"/>
    <property type="match status" value="1"/>
</dbReference>
<dbReference type="InterPro" id="IPR015424">
    <property type="entry name" value="PyrdxlP-dep_Trfase"/>
</dbReference>
<dbReference type="SUPFAM" id="SSF53383">
    <property type="entry name" value="PLP-dependent transferases"/>
    <property type="match status" value="1"/>
</dbReference>
<dbReference type="PANTHER" id="PTHR43094:SF1">
    <property type="entry name" value="AMINOTRANSFERASE CLASS-III"/>
    <property type="match status" value="1"/>
</dbReference>
<evidence type="ECO:0000313" key="5">
    <source>
        <dbReference type="Proteomes" id="UP001362999"/>
    </source>
</evidence>
<evidence type="ECO:0000256" key="1">
    <source>
        <dbReference type="ARBA" id="ARBA00008954"/>
    </source>
</evidence>
<name>A0AAW0E3H7_9AGAR</name>
<dbReference type="Proteomes" id="UP001362999">
    <property type="component" value="Unassembled WGS sequence"/>
</dbReference>
<dbReference type="InterPro" id="IPR015421">
    <property type="entry name" value="PyrdxlP-dep_Trfase_major"/>
</dbReference>
<comment type="caution">
    <text evidence="4">The sequence shown here is derived from an EMBL/GenBank/DDBJ whole genome shotgun (WGS) entry which is preliminary data.</text>
</comment>
<accession>A0AAW0E3H7</accession>
<comment type="similarity">
    <text evidence="1 3">Belongs to the class-III pyridoxal-phosphate-dependent aminotransferase family.</text>
</comment>
<gene>
    <name evidence="4" type="ORF">R3P38DRAFT_2842783</name>
</gene>
<dbReference type="GO" id="GO:0005829">
    <property type="term" value="C:cytosol"/>
    <property type="evidence" value="ECO:0007669"/>
    <property type="project" value="TreeGrafter"/>
</dbReference>
<dbReference type="InterPro" id="IPR015422">
    <property type="entry name" value="PyrdxlP-dep_Trfase_small"/>
</dbReference>
<evidence type="ECO:0000256" key="3">
    <source>
        <dbReference type="RuleBase" id="RU003560"/>
    </source>
</evidence>
<dbReference type="PANTHER" id="PTHR43094">
    <property type="entry name" value="AMINOTRANSFERASE"/>
    <property type="match status" value="1"/>
</dbReference>
<keyword evidence="4" id="KW-0808">Transferase</keyword>
<keyword evidence="2 3" id="KW-0663">Pyridoxal phosphate</keyword>
<dbReference type="Pfam" id="PF00202">
    <property type="entry name" value="Aminotran_3"/>
    <property type="match status" value="1"/>
</dbReference>